<reference evidence="1 2" key="1">
    <citation type="journal article" date="2018" name="Sci. Rep.">
        <title>Genomic signatures of local adaptation to the degree of environmental predictability in rotifers.</title>
        <authorList>
            <person name="Franch-Gras L."/>
            <person name="Hahn C."/>
            <person name="Garcia-Roger E.M."/>
            <person name="Carmona M.J."/>
            <person name="Serra M."/>
            <person name="Gomez A."/>
        </authorList>
    </citation>
    <scope>NUCLEOTIDE SEQUENCE [LARGE SCALE GENOMIC DNA]</scope>
    <source>
        <strain evidence="1">HYR1</strain>
    </source>
</reference>
<dbReference type="AlphaFoldDB" id="A0A3M7SSB7"/>
<evidence type="ECO:0000313" key="1">
    <source>
        <dbReference type="EMBL" id="RNA38751.1"/>
    </source>
</evidence>
<keyword evidence="2" id="KW-1185">Reference proteome</keyword>
<protein>
    <submittedName>
        <fullName evidence="1">Uncharacterized protein</fullName>
    </submittedName>
</protein>
<gene>
    <name evidence="1" type="ORF">BpHYR1_037105</name>
</gene>
<dbReference type="Proteomes" id="UP000276133">
    <property type="component" value="Unassembled WGS sequence"/>
</dbReference>
<accession>A0A3M7SSB7</accession>
<name>A0A3M7SSB7_BRAPC</name>
<sequence length="118" mass="13739">MEPSLPRKQTLKPDPSFSIEYVVTPDKHRLKIQCSGWCIVKFKAVSYMQKLFWILASTFMKSAHEYLLTWLGKTIRIRSLSSKFETIPSFSPRVCFNSSKTKSQSAYFCQYFSFLNSS</sequence>
<comment type="caution">
    <text evidence="1">The sequence shown here is derived from an EMBL/GenBank/DDBJ whole genome shotgun (WGS) entry which is preliminary data.</text>
</comment>
<proteinExistence type="predicted"/>
<dbReference type="EMBL" id="REGN01000828">
    <property type="protein sequence ID" value="RNA38751.1"/>
    <property type="molecule type" value="Genomic_DNA"/>
</dbReference>
<evidence type="ECO:0000313" key="2">
    <source>
        <dbReference type="Proteomes" id="UP000276133"/>
    </source>
</evidence>
<organism evidence="1 2">
    <name type="scientific">Brachionus plicatilis</name>
    <name type="common">Marine rotifer</name>
    <name type="synonym">Brachionus muelleri</name>
    <dbReference type="NCBI Taxonomy" id="10195"/>
    <lineage>
        <taxon>Eukaryota</taxon>
        <taxon>Metazoa</taxon>
        <taxon>Spiralia</taxon>
        <taxon>Gnathifera</taxon>
        <taxon>Rotifera</taxon>
        <taxon>Eurotatoria</taxon>
        <taxon>Monogononta</taxon>
        <taxon>Pseudotrocha</taxon>
        <taxon>Ploima</taxon>
        <taxon>Brachionidae</taxon>
        <taxon>Brachionus</taxon>
    </lineage>
</organism>